<evidence type="ECO:0000313" key="3">
    <source>
        <dbReference type="EMBL" id="KAJ5096963.1"/>
    </source>
</evidence>
<keyword evidence="4" id="KW-1185">Reference proteome</keyword>
<dbReference type="GO" id="GO:0016787">
    <property type="term" value="F:hydrolase activity"/>
    <property type="evidence" value="ECO:0007669"/>
    <property type="project" value="UniProtKB-KW"/>
</dbReference>
<protein>
    <recommendedName>
        <fullName evidence="2">Alpha/beta hydrolase fold-3 domain-containing protein</fullName>
    </recommendedName>
</protein>
<dbReference type="SUPFAM" id="SSF53474">
    <property type="entry name" value="alpha/beta-Hydrolases"/>
    <property type="match status" value="1"/>
</dbReference>
<dbReference type="GO" id="GO:0072330">
    <property type="term" value="P:monocarboxylic acid biosynthetic process"/>
    <property type="evidence" value="ECO:0007669"/>
    <property type="project" value="UniProtKB-ARBA"/>
</dbReference>
<dbReference type="GO" id="GO:0017000">
    <property type="term" value="P:antibiotic biosynthetic process"/>
    <property type="evidence" value="ECO:0007669"/>
    <property type="project" value="UniProtKB-ARBA"/>
</dbReference>
<accession>A0A9W9FB29</accession>
<dbReference type="AlphaFoldDB" id="A0A9W9FB29"/>
<name>A0A9W9FB29_9EURO</name>
<gene>
    <name evidence="3" type="ORF">N7456_007684</name>
</gene>
<dbReference type="Pfam" id="PF07859">
    <property type="entry name" value="Abhydrolase_3"/>
    <property type="match status" value="1"/>
</dbReference>
<dbReference type="InterPro" id="IPR013094">
    <property type="entry name" value="AB_hydrolase_3"/>
</dbReference>
<evidence type="ECO:0000256" key="1">
    <source>
        <dbReference type="ARBA" id="ARBA00022801"/>
    </source>
</evidence>
<organism evidence="3 4">
    <name type="scientific">Penicillium angulare</name>
    <dbReference type="NCBI Taxonomy" id="116970"/>
    <lineage>
        <taxon>Eukaryota</taxon>
        <taxon>Fungi</taxon>
        <taxon>Dikarya</taxon>
        <taxon>Ascomycota</taxon>
        <taxon>Pezizomycotina</taxon>
        <taxon>Eurotiomycetes</taxon>
        <taxon>Eurotiomycetidae</taxon>
        <taxon>Eurotiales</taxon>
        <taxon>Aspergillaceae</taxon>
        <taxon>Penicillium</taxon>
    </lineage>
</organism>
<feature type="domain" description="Alpha/beta hydrolase fold-3" evidence="2">
    <location>
        <begin position="102"/>
        <end position="315"/>
    </location>
</feature>
<dbReference type="InterPro" id="IPR050300">
    <property type="entry name" value="GDXG_lipolytic_enzyme"/>
</dbReference>
<evidence type="ECO:0000259" key="2">
    <source>
        <dbReference type="Pfam" id="PF07859"/>
    </source>
</evidence>
<proteinExistence type="predicted"/>
<evidence type="ECO:0000313" key="4">
    <source>
        <dbReference type="Proteomes" id="UP001149165"/>
    </source>
</evidence>
<dbReference type="Proteomes" id="UP001149165">
    <property type="component" value="Unassembled WGS sequence"/>
</dbReference>
<dbReference type="PANTHER" id="PTHR48081:SF8">
    <property type="entry name" value="ALPHA_BETA HYDROLASE FOLD-3 DOMAIN-CONTAINING PROTEIN-RELATED"/>
    <property type="match status" value="1"/>
</dbReference>
<sequence>MAALDPIDEFSTPEAVLKLGIIDPELEEILKVTPPRKLDLTMSPETVRTIVAGMEKQAADTAPTRGTTESTHTITLRDGHKSEIRVVHPRAENKPESGSPLVVLFNGGGFFNGTNLQLVVWARNTAYLYGATVALPSYRLAPEHPFPIPQQDAWDNIKWLAANASTLGADTSKGFVVGGSSAGASLAVSVTHRSLKEKLSPALTGLFANVPGTLSDPIVPEKYRDVWLAREQNSESPVLGKQAMDHISSMYKPDPYSEDYSPFNLDVPFSEVPRTYVQVDGMDSLRDDGIIYARALKEAGVDVKMDVYPGCPHGHQVMWPQLKQSGKCQVDVLENIGWLLKKSVDRESIKEMFAETSK</sequence>
<dbReference type="EMBL" id="JAPQKH010000005">
    <property type="protein sequence ID" value="KAJ5096963.1"/>
    <property type="molecule type" value="Genomic_DNA"/>
</dbReference>
<dbReference type="Gene3D" id="3.40.50.1820">
    <property type="entry name" value="alpha/beta hydrolase"/>
    <property type="match status" value="1"/>
</dbReference>
<reference evidence="3" key="2">
    <citation type="journal article" date="2023" name="IMA Fungus">
        <title>Comparative genomic study of the Penicillium genus elucidates a diverse pangenome and 15 lateral gene transfer events.</title>
        <authorList>
            <person name="Petersen C."/>
            <person name="Sorensen T."/>
            <person name="Nielsen M.R."/>
            <person name="Sondergaard T.E."/>
            <person name="Sorensen J.L."/>
            <person name="Fitzpatrick D.A."/>
            <person name="Frisvad J.C."/>
            <person name="Nielsen K.L."/>
        </authorList>
    </citation>
    <scope>NUCLEOTIDE SEQUENCE</scope>
    <source>
        <strain evidence="3">IBT 30069</strain>
    </source>
</reference>
<comment type="caution">
    <text evidence="3">The sequence shown here is derived from an EMBL/GenBank/DDBJ whole genome shotgun (WGS) entry which is preliminary data.</text>
</comment>
<dbReference type="InterPro" id="IPR029058">
    <property type="entry name" value="AB_hydrolase_fold"/>
</dbReference>
<reference evidence="3" key="1">
    <citation type="submission" date="2022-11" db="EMBL/GenBank/DDBJ databases">
        <authorList>
            <person name="Petersen C."/>
        </authorList>
    </citation>
    <scope>NUCLEOTIDE SEQUENCE</scope>
    <source>
        <strain evidence="3">IBT 30069</strain>
    </source>
</reference>
<dbReference type="PANTHER" id="PTHR48081">
    <property type="entry name" value="AB HYDROLASE SUPERFAMILY PROTEIN C4A8.06C"/>
    <property type="match status" value="1"/>
</dbReference>
<dbReference type="OrthoDB" id="408631at2759"/>
<keyword evidence="1" id="KW-0378">Hydrolase</keyword>